<feature type="region of interest" description="Disordered" evidence="1">
    <location>
        <begin position="70"/>
        <end position="119"/>
    </location>
</feature>
<feature type="compositionally biased region" description="Low complexity" evidence="1">
    <location>
        <begin position="338"/>
        <end position="348"/>
    </location>
</feature>
<feature type="compositionally biased region" description="Low complexity" evidence="1">
    <location>
        <begin position="159"/>
        <end position="175"/>
    </location>
</feature>
<feature type="region of interest" description="Disordered" evidence="1">
    <location>
        <begin position="542"/>
        <end position="565"/>
    </location>
</feature>
<feature type="region of interest" description="Disordered" evidence="1">
    <location>
        <begin position="149"/>
        <end position="190"/>
    </location>
</feature>
<evidence type="ECO:0000313" key="3">
    <source>
        <dbReference type="Proteomes" id="UP000324800"/>
    </source>
</evidence>
<dbReference type="Proteomes" id="UP000324800">
    <property type="component" value="Unassembled WGS sequence"/>
</dbReference>
<evidence type="ECO:0000313" key="2">
    <source>
        <dbReference type="EMBL" id="KAA6389383.1"/>
    </source>
</evidence>
<feature type="compositionally biased region" description="Polar residues" evidence="1">
    <location>
        <begin position="508"/>
        <end position="527"/>
    </location>
</feature>
<feature type="compositionally biased region" description="Low complexity" evidence="1">
    <location>
        <begin position="489"/>
        <end position="507"/>
    </location>
</feature>
<comment type="caution">
    <text evidence="2">The sequence shown here is derived from an EMBL/GenBank/DDBJ whole genome shotgun (WGS) entry which is preliminary data.</text>
</comment>
<feature type="compositionally biased region" description="Polar residues" evidence="1">
    <location>
        <begin position="149"/>
        <end position="158"/>
    </location>
</feature>
<accession>A0A5J4W4D1</accession>
<dbReference type="AlphaFoldDB" id="A0A5J4W4D1"/>
<feature type="compositionally biased region" description="Polar residues" evidence="1">
    <location>
        <begin position="218"/>
        <end position="240"/>
    </location>
</feature>
<reference evidence="2 3" key="1">
    <citation type="submission" date="2019-03" db="EMBL/GenBank/DDBJ databases">
        <title>Single cell metagenomics reveals metabolic interactions within the superorganism composed of flagellate Streblomastix strix and complex community of Bacteroidetes bacteria on its surface.</title>
        <authorList>
            <person name="Treitli S.C."/>
            <person name="Kolisko M."/>
            <person name="Husnik F."/>
            <person name="Keeling P."/>
            <person name="Hampl V."/>
        </authorList>
    </citation>
    <scope>NUCLEOTIDE SEQUENCE [LARGE SCALE GENOMIC DNA]</scope>
    <source>
        <strain evidence="2">ST1C</strain>
    </source>
</reference>
<feature type="region of interest" description="Disordered" evidence="1">
    <location>
        <begin position="299"/>
        <end position="375"/>
    </location>
</feature>
<evidence type="ECO:0000256" key="1">
    <source>
        <dbReference type="SAM" id="MobiDB-lite"/>
    </source>
</evidence>
<feature type="compositionally biased region" description="Polar residues" evidence="1">
    <location>
        <begin position="110"/>
        <end position="119"/>
    </location>
</feature>
<feature type="compositionally biased region" description="Basic residues" evidence="1">
    <location>
        <begin position="362"/>
        <end position="372"/>
    </location>
</feature>
<proteinExistence type="predicted"/>
<feature type="region of interest" description="Disordered" evidence="1">
    <location>
        <begin position="218"/>
        <end position="278"/>
    </location>
</feature>
<sequence length="689" mass="76653">MQRIIKYNTDLDHVPAQTITQQLYARDGAKGLSASNEAERSRIEPIFSSDLEFRAKLRQKVQNELRNSYSGLPSAQLASKLPPRSPSPQTQTQQNNPQQSTNNQQETQDELQLTSSKIKPNISIVNEQATDTGQGAQHVSVQISSPMSDAVGFQSNEDNIQSGQQTNQNNNINNSKAKRQLARSGAAANQASMMGKINTGEKSPFAELFADPNRQIKRSTFSPFSSKTVPQMSLGDNKTTGKNKRSASSSALAQRLGLDDEEEEEEQDGDDLIFDEPMQPEPQARNLIKNKMLTTQTIDIRKSQKIKSGEIKNKQTTGVKKSESGHLNDKQGNTTLNAQSSTAIQQQAARKEETQKETTPNKNKKKKKKKLLGRSILEATAERQQRLKEGKKVHKKPAIIFEGAGKTGGEKSIKMYKSPIRRQMEDVLMGPADDEEYDVLYQTSNGQYLNTISDGSFQYDELTAAAQAVGQEMLGSQAIKNRSQSAGVNTSTNFSSNNPPSNSQQQQLRRSSAMTKESTYYQGSRPQSSVQWTESVIIQDGHTRPMTSTDITMSSYNPSNAQRRRRHPMTITKKLEPNNVRAQDNLENEREIEDASLQKYVHLGIASPAYSVTEFQKFMVKTQVESDSAGKKEKKTQEFQEEGLMKRYNEKVVTDMKVGRQLPVSGQFVMEVKKIIGGGADKSLDNIVV</sequence>
<organism evidence="2 3">
    <name type="scientific">Streblomastix strix</name>
    <dbReference type="NCBI Taxonomy" id="222440"/>
    <lineage>
        <taxon>Eukaryota</taxon>
        <taxon>Metamonada</taxon>
        <taxon>Preaxostyla</taxon>
        <taxon>Oxymonadida</taxon>
        <taxon>Streblomastigidae</taxon>
        <taxon>Streblomastix</taxon>
    </lineage>
</organism>
<feature type="compositionally biased region" description="Low complexity" evidence="1">
    <location>
        <begin position="87"/>
        <end position="106"/>
    </location>
</feature>
<dbReference type="EMBL" id="SNRW01003607">
    <property type="protein sequence ID" value="KAA6389383.1"/>
    <property type="molecule type" value="Genomic_DNA"/>
</dbReference>
<name>A0A5J4W4D1_9EUKA</name>
<feature type="compositionally biased region" description="Polar residues" evidence="1">
    <location>
        <begin position="545"/>
        <end position="561"/>
    </location>
</feature>
<feature type="compositionally biased region" description="Acidic residues" evidence="1">
    <location>
        <begin position="259"/>
        <end position="274"/>
    </location>
</feature>
<protein>
    <submittedName>
        <fullName evidence="2">Uncharacterized protein</fullName>
    </submittedName>
</protein>
<feature type="compositionally biased region" description="Basic and acidic residues" evidence="1">
    <location>
        <begin position="320"/>
        <end position="329"/>
    </location>
</feature>
<feature type="compositionally biased region" description="Basic and acidic residues" evidence="1">
    <location>
        <begin position="299"/>
        <end position="313"/>
    </location>
</feature>
<gene>
    <name evidence="2" type="ORF">EZS28_015092</name>
</gene>
<feature type="region of interest" description="Disordered" evidence="1">
    <location>
        <begin position="480"/>
        <end position="527"/>
    </location>
</feature>